<dbReference type="InterPro" id="IPR003591">
    <property type="entry name" value="Leu-rich_rpt_typical-subtyp"/>
</dbReference>
<dbReference type="Gene3D" id="3.80.10.10">
    <property type="entry name" value="Ribonuclease Inhibitor"/>
    <property type="match status" value="3"/>
</dbReference>
<name>S7W9G0_SPRLO</name>
<dbReference type="GO" id="GO:0005737">
    <property type="term" value="C:cytoplasm"/>
    <property type="evidence" value="ECO:0007669"/>
    <property type="project" value="TreeGrafter"/>
</dbReference>
<dbReference type="InterPro" id="IPR050216">
    <property type="entry name" value="LRR_domain-containing"/>
</dbReference>
<evidence type="ECO:0000313" key="3">
    <source>
        <dbReference type="EMBL" id="EPR78372.1"/>
    </source>
</evidence>
<dbReference type="PANTHER" id="PTHR48051">
    <property type="match status" value="1"/>
</dbReference>
<gene>
    <name evidence="3" type="ORF">SLOPH_1317</name>
</gene>
<dbReference type="PROSITE" id="PS51450">
    <property type="entry name" value="LRR"/>
    <property type="match status" value="1"/>
</dbReference>
<dbReference type="OrthoDB" id="428734at2759"/>
<keyword evidence="2" id="KW-0677">Repeat</keyword>
<comment type="caution">
    <text evidence="3">The sequence shown here is derived from an EMBL/GenBank/DDBJ whole genome shotgun (WGS) entry which is preliminary data.</text>
</comment>
<dbReference type="InterPro" id="IPR001611">
    <property type="entry name" value="Leu-rich_rpt"/>
</dbReference>
<organism evidence="3 4">
    <name type="scientific">Spraguea lophii (strain 42_110)</name>
    <name type="common">Microsporidian parasite</name>
    <dbReference type="NCBI Taxonomy" id="1358809"/>
    <lineage>
        <taxon>Eukaryota</taxon>
        <taxon>Fungi</taxon>
        <taxon>Fungi incertae sedis</taxon>
        <taxon>Microsporidia</taxon>
        <taxon>Spragueidae</taxon>
        <taxon>Spraguea</taxon>
    </lineage>
</organism>
<dbReference type="HOGENOM" id="CLU_016141_0_0_1"/>
<evidence type="ECO:0000256" key="1">
    <source>
        <dbReference type="ARBA" id="ARBA00022614"/>
    </source>
</evidence>
<dbReference type="VEuPathDB" id="MicrosporidiaDB:SLOPH_1317"/>
<keyword evidence="4" id="KW-1185">Reference proteome</keyword>
<dbReference type="SMART" id="SM00369">
    <property type="entry name" value="LRR_TYP"/>
    <property type="match status" value="6"/>
</dbReference>
<dbReference type="AlphaFoldDB" id="S7W9G0"/>
<reference evidence="4" key="1">
    <citation type="journal article" date="2013" name="PLoS Genet.">
        <title>The genome of Spraguea lophii and the basis of host-microsporidian interactions.</title>
        <authorList>
            <person name="Campbell S.E."/>
            <person name="Williams T.A."/>
            <person name="Yousuf A."/>
            <person name="Soanes D.M."/>
            <person name="Paszkiewicz K.H."/>
            <person name="Williams B.A.P."/>
        </authorList>
    </citation>
    <scope>NUCLEOTIDE SEQUENCE [LARGE SCALE GENOMIC DNA]</scope>
    <source>
        <strain evidence="4">42_110</strain>
    </source>
</reference>
<dbReference type="EMBL" id="ATCN01000831">
    <property type="protein sequence ID" value="EPR78372.1"/>
    <property type="molecule type" value="Genomic_DNA"/>
</dbReference>
<accession>S7W9G0</accession>
<dbReference type="InterPro" id="IPR032675">
    <property type="entry name" value="LRR_dom_sf"/>
</dbReference>
<keyword evidence="1" id="KW-0433">Leucine-rich repeat</keyword>
<evidence type="ECO:0000256" key="2">
    <source>
        <dbReference type="ARBA" id="ARBA00022737"/>
    </source>
</evidence>
<proteinExistence type="predicted"/>
<evidence type="ECO:0000313" key="4">
    <source>
        <dbReference type="Proteomes" id="UP000014978"/>
    </source>
</evidence>
<dbReference type="SUPFAM" id="SSF52058">
    <property type="entry name" value="L domain-like"/>
    <property type="match status" value="2"/>
</dbReference>
<dbReference type="InParanoid" id="S7W9G0"/>
<dbReference type="Proteomes" id="UP000014978">
    <property type="component" value="Unassembled WGS sequence"/>
</dbReference>
<protein>
    <submittedName>
        <fullName evidence="3">Leucine rich repeat protein</fullName>
    </submittedName>
</protein>
<dbReference type="PANTHER" id="PTHR48051:SF1">
    <property type="entry name" value="RAS SUPPRESSOR PROTEIN 1"/>
    <property type="match status" value="1"/>
</dbReference>
<dbReference type="STRING" id="1358809.S7W9G0"/>
<sequence length="855" mass="100459">MYLLYLTLISCTFDDFIDLNTINSALGDFLRKDDYILKSDDELYIFFNDPNNEISVKMDEDNDLDISFIDNNNNILPNCLSRLVNITDFNLAKNNLTSLPSFFENYQSLLCLDLSKNRFNTIPKVIYSLTNLLALWLDHNLITAVCENFYKTKIQILSLNNNFLEYLPQTFQKCTHLPSLNLSNNTNIIRNSDADEDIQKDIDFWKKLPSSIQTLELENIRMKKIYEFVEMKNLILINIKSNMLKEVPMWFSECNELRIFNAVQNDLKEFPESLYKIKNLKKLYLNGNYGKSSIIFSKDVFTELLVLNIDSYTIDSFYIGGNNFNNFDLNRNHDQWSFLQTENIEYYNSYIKSDITSKPFGIMNSLKFLSVKISNEYILPDLLIFPNLDVLKISNDDDSELPIDLLLLDNLQQLTKLSELHLYNFNIYLLPDQTLNLHNLTYLYLDNCMLLRIPDEIKNMQNLKTVSLNNNLITEIDPNILLQKQHYPLYLLKNTITYFPPEINSNNFKSVIFLTYSKQMKIFGENTNEIGLLEVSYKKVSQIKFKSINSLNLEMDIKEIYEKVNKKIYKWKLDKILKIIDTTIGEHQKNYGQIEHEWNIIKNYITEKSIQESFNSYFQSLYNIKKRKSDGDINEKIIKVTNRIKDYTEVIFEKLISFEEHKKKNVIDIVFAIIHPSFTVCYDGQLEHFIYAYNFLSGNTSDNSIYSFIHNALATIKQGTLREITTSNTEEENVHIFSYWKNKLSHDLGIPNIIQAFALRPLNFFLRSKEYVIYQFFNVMNVEYTVSKLRNIINQNKKIMGLTALFLKKESKDLETFSNLVEHSEDIEYFIISAITDEGIIFLLDKMGLIERIET</sequence>